<evidence type="ECO:0000256" key="1">
    <source>
        <dbReference type="ARBA" id="ARBA00004141"/>
    </source>
</evidence>
<dbReference type="GO" id="GO:0022857">
    <property type="term" value="F:transmembrane transporter activity"/>
    <property type="evidence" value="ECO:0007669"/>
    <property type="project" value="InterPro"/>
</dbReference>
<reference evidence="7" key="1">
    <citation type="journal article" date="2016" name="Nature">
        <title>Genome evolution in the allotetraploid frog Xenopus laevis.</title>
        <authorList>
            <person name="Session A.M."/>
            <person name="Uno Y."/>
            <person name="Kwon T."/>
            <person name="Chapman J.A."/>
            <person name="Toyoda A."/>
            <person name="Takahashi S."/>
            <person name="Fukui A."/>
            <person name="Hikosaka A."/>
            <person name="Suzuki A."/>
            <person name="Kondo M."/>
            <person name="van Heeringen S.J."/>
            <person name="Quigley I."/>
            <person name="Heinz S."/>
            <person name="Ogino H."/>
            <person name="Ochi H."/>
            <person name="Hellsten U."/>
            <person name="Lyons J.B."/>
            <person name="Simakov O."/>
            <person name="Putnam N."/>
            <person name="Stites J."/>
            <person name="Kuroki Y."/>
            <person name="Tanaka T."/>
            <person name="Michiue T."/>
            <person name="Watanabe M."/>
            <person name="Bogdanovic O."/>
            <person name="Lister R."/>
            <person name="Georgiou G."/>
            <person name="Paranjpe S.S."/>
            <person name="van Kruijsbergen I."/>
            <person name="Shu S."/>
            <person name="Carlson J."/>
            <person name="Kinoshita T."/>
            <person name="Ohta Y."/>
            <person name="Mawaribuchi S."/>
            <person name="Jenkins J."/>
            <person name="Grimwood J."/>
            <person name="Schmutz J."/>
            <person name="Mitros T."/>
            <person name="Mozaffari S.V."/>
            <person name="Suzuki Y."/>
            <person name="Haramoto Y."/>
            <person name="Yamamoto T.S."/>
            <person name="Takagi C."/>
            <person name="Heald R."/>
            <person name="Miller K."/>
            <person name="Haudenschild C."/>
            <person name="Kitzman J."/>
            <person name="Nakayama T."/>
            <person name="Izutsu Y."/>
            <person name="Robert J."/>
            <person name="Fortriede J."/>
            <person name="Burns K."/>
            <person name="Lotay V."/>
            <person name="Karimi K."/>
            <person name="Yasuoka Y."/>
            <person name="Dichmann D.S."/>
            <person name="Flajnik M.F."/>
            <person name="Houston D.W."/>
            <person name="Shendure J."/>
            <person name="DuPasquier L."/>
            <person name="Vize P.D."/>
            <person name="Zorn A.M."/>
            <person name="Ito M."/>
            <person name="Marcotte E.M."/>
            <person name="Wallingford J.B."/>
            <person name="Ito Y."/>
            <person name="Asashima M."/>
            <person name="Ueno N."/>
            <person name="Matsuda Y."/>
            <person name="Veenstra G.J."/>
            <person name="Fujiyama A."/>
            <person name="Harland R.M."/>
            <person name="Taira M."/>
            <person name="Rokhsar D.S."/>
        </authorList>
    </citation>
    <scope>NUCLEOTIDE SEQUENCE [LARGE SCALE GENOMIC DNA]</scope>
    <source>
        <strain evidence="7">J</strain>
    </source>
</reference>
<sequence>MADTQKSLLSDAPKSHYQTVGKALQEEEKKKDLYPFCIGLLLPWRWLVVIGKVPVVTMLRLLCFMPDSPRFLISKGKDEKALKALAWLRGANTHSILTWTELSKPYYYKRILIAVSMRFLQQMFGVSPILIYLETIFNRTKVTIRGRYDAALVGVVRLFSIIISASVMDKAGRKILLFTSRVASGLCVLVSWITGFILTEAFIPVVNAWSLETPFFFFTAICISALLFTHFFVPKTKGRSLEQIESYFRTGCRSFIK</sequence>
<organism evidence="6 7">
    <name type="scientific">Xenopus laevis</name>
    <name type="common">African clawed frog</name>
    <dbReference type="NCBI Taxonomy" id="8355"/>
    <lineage>
        <taxon>Eukaryota</taxon>
        <taxon>Metazoa</taxon>
        <taxon>Chordata</taxon>
        <taxon>Craniata</taxon>
        <taxon>Vertebrata</taxon>
        <taxon>Euteleostomi</taxon>
        <taxon>Amphibia</taxon>
        <taxon>Batrachia</taxon>
        <taxon>Anura</taxon>
        <taxon>Pipoidea</taxon>
        <taxon>Pipidae</taxon>
        <taxon>Xenopodinae</taxon>
        <taxon>Xenopus</taxon>
        <taxon>Xenopus</taxon>
    </lineage>
</organism>
<dbReference type="PANTHER" id="PTHR48021">
    <property type="match status" value="1"/>
</dbReference>
<gene>
    <name evidence="6" type="ORF">XELAEV_18041504mg</name>
</gene>
<dbReference type="InterPro" id="IPR036259">
    <property type="entry name" value="MFS_trans_sf"/>
</dbReference>
<dbReference type="InterPro" id="IPR005828">
    <property type="entry name" value="MFS_sugar_transport-like"/>
</dbReference>
<feature type="transmembrane region" description="Helical" evidence="5">
    <location>
        <begin position="44"/>
        <end position="65"/>
    </location>
</feature>
<proteinExistence type="predicted"/>
<dbReference type="Gene3D" id="1.20.1250.20">
    <property type="entry name" value="MFS general substrate transporter like domains"/>
    <property type="match status" value="3"/>
</dbReference>
<evidence type="ECO:0000256" key="3">
    <source>
        <dbReference type="ARBA" id="ARBA00022989"/>
    </source>
</evidence>
<dbReference type="EMBL" id="CM004481">
    <property type="protein sequence ID" value="OCT65265.1"/>
    <property type="molecule type" value="Genomic_DNA"/>
</dbReference>
<protein>
    <recommendedName>
        <fullName evidence="8">Major facilitator superfamily (MFS) profile domain-containing protein</fullName>
    </recommendedName>
</protein>
<dbReference type="PANTHER" id="PTHR48021:SF59">
    <property type="entry name" value="SOLUTE CARRIER FAMILY 2, FACILITATED GLUCOSE TRANSPORTER MEMBER 6"/>
    <property type="match status" value="1"/>
</dbReference>
<evidence type="ECO:0000256" key="2">
    <source>
        <dbReference type="ARBA" id="ARBA00022692"/>
    </source>
</evidence>
<comment type="subcellular location">
    <subcellularLocation>
        <location evidence="1">Membrane</location>
        <topology evidence="1">Multi-pass membrane protein</topology>
    </subcellularLocation>
</comment>
<keyword evidence="4 5" id="KW-0472">Membrane</keyword>
<feature type="transmembrane region" description="Helical" evidence="5">
    <location>
        <begin position="111"/>
        <end position="131"/>
    </location>
</feature>
<dbReference type="OMA" id="RGANTHS"/>
<evidence type="ECO:0000256" key="4">
    <source>
        <dbReference type="ARBA" id="ARBA00023136"/>
    </source>
</evidence>
<evidence type="ECO:0008006" key="8">
    <source>
        <dbReference type="Google" id="ProtNLM"/>
    </source>
</evidence>
<keyword evidence="2 5" id="KW-0812">Transmembrane</keyword>
<feature type="transmembrane region" description="Helical" evidence="5">
    <location>
        <begin position="215"/>
        <end position="233"/>
    </location>
</feature>
<feature type="transmembrane region" description="Helical" evidence="5">
    <location>
        <begin position="151"/>
        <end position="168"/>
    </location>
</feature>
<evidence type="ECO:0000313" key="7">
    <source>
        <dbReference type="Proteomes" id="UP000694892"/>
    </source>
</evidence>
<dbReference type="Proteomes" id="UP000694892">
    <property type="component" value="Chromosome 8S"/>
</dbReference>
<evidence type="ECO:0000256" key="5">
    <source>
        <dbReference type="SAM" id="Phobius"/>
    </source>
</evidence>
<name>A0A974C3J7_XENLA</name>
<dbReference type="Pfam" id="PF00083">
    <property type="entry name" value="Sugar_tr"/>
    <property type="match status" value="1"/>
</dbReference>
<dbReference type="GO" id="GO:0016020">
    <property type="term" value="C:membrane"/>
    <property type="evidence" value="ECO:0007669"/>
    <property type="project" value="UniProtKB-SubCell"/>
</dbReference>
<feature type="transmembrane region" description="Helical" evidence="5">
    <location>
        <begin position="175"/>
        <end position="203"/>
    </location>
</feature>
<dbReference type="AlphaFoldDB" id="A0A974C3J7"/>
<evidence type="ECO:0000313" key="6">
    <source>
        <dbReference type="EMBL" id="OCT65265.1"/>
    </source>
</evidence>
<dbReference type="InterPro" id="IPR050549">
    <property type="entry name" value="MFS_Trehalose_Transporter"/>
</dbReference>
<accession>A0A974C3J7</accession>
<dbReference type="SUPFAM" id="SSF103473">
    <property type="entry name" value="MFS general substrate transporter"/>
    <property type="match status" value="1"/>
</dbReference>
<keyword evidence="3 5" id="KW-1133">Transmembrane helix</keyword>